<dbReference type="InterPro" id="IPR016032">
    <property type="entry name" value="Sig_transdc_resp-reg_C-effctor"/>
</dbReference>
<dbReference type="AlphaFoldDB" id="A0AA41Z0B2"/>
<protein>
    <submittedName>
        <fullName evidence="2">Uncharacterized protein</fullName>
    </submittedName>
</protein>
<dbReference type="InterPro" id="IPR013325">
    <property type="entry name" value="RNA_pol_sigma_r2"/>
</dbReference>
<evidence type="ECO:0000256" key="1">
    <source>
        <dbReference type="SAM" id="MobiDB-lite"/>
    </source>
</evidence>
<organism evidence="2 3">
    <name type="scientific">Lichenifustis flavocetrariae</name>
    <dbReference type="NCBI Taxonomy" id="2949735"/>
    <lineage>
        <taxon>Bacteria</taxon>
        <taxon>Pseudomonadati</taxon>
        <taxon>Pseudomonadota</taxon>
        <taxon>Alphaproteobacteria</taxon>
        <taxon>Hyphomicrobiales</taxon>
        <taxon>Lichenihabitantaceae</taxon>
        <taxon>Lichenifustis</taxon>
    </lineage>
</organism>
<proteinExistence type="predicted"/>
<dbReference type="GO" id="GO:0003700">
    <property type="term" value="F:DNA-binding transcription factor activity"/>
    <property type="evidence" value="ECO:0007669"/>
    <property type="project" value="InterPro"/>
</dbReference>
<dbReference type="SUPFAM" id="SSF46894">
    <property type="entry name" value="C-terminal effector domain of the bipartite response regulators"/>
    <property type="match status" value="1"/>
</dbReference>
<dbReference type="GO" id="GO:0006352">
    <property type="term" value="P:DNA-templated transcription initiation"/>
    <property type="evidence" value="ECO:0007669"/>
    <property type="project" value="InterPro"/>
</dbReference>
<evidence type="ECO:0000313" key="2">
    <source>
        <dbReference type="EMBL" id="MCW6511864.1"/>
    </source>
</evidence>
<dbReference type="InterPro" id="IPR036388">
    <property type="entry name" value="WH-like_DNA-bd_sf"/>
</dbReference>
<gene>
    <name evidence="2" type="ORF">M8523_28295</name>
</gene>
<feature type="region of interest" description="Disordered" evidence="1">
    <location>
        <begin position="369"/>
        <end position="390"/>
    </location>
</feature>
<name>A0AA41Z0B2_9HYPH</name>
<dbReference type="GO" id="GO:0003677">
    <property type="term" value="F:DNA binding"/>
    <property type="evidence" value="ECO:0007669"/>
    <property type="project" value="InterPro"/>
</dbReference>
<dbReference type="SUPFAM" id="SSF88946">
    <property type="entry name" value="Sigma2 domain of RNA polymerase sigma factors"/>
    <property type="match status" value="1"/>
</dbReference>
<dbReference type="Gene3D" id="1.10.10.10">
    <property type="entry name" value="Winged helix-like DNA-binding domain superfamily/Winged helix DNA-binding domain"/>
    <property type="match status" value="1"/>
</dbReference>
<accession>A0AA41Z0B2</accession>
<dbReference type="Gene3D" id="1.10.1740.10">
    <property type="match status" value="1"/>
</dbReference>
<dbReference type="EMBL" id="JAMOIM010000034">
    <property type="protein sequence ID" value="MCW6511864.1"/>
    <property type="molecule type" value="Genomic_DNA"/>
</dbReference>
<dbReference type="RefSeq" id="WP_282588243.1">
    <property type="nucleotide sequence ID" value="NZ_JAMOIM010000034.1"/>
</dbReference>
<feature type="compositionally biased region" description="Basic and acidic residues" evidence="1">
    <location>
        <begin position="369"/>
        <end position="383"/>
    </location>
</feature>
<dbReference type="Proteomes" id="UP001165667">
    <property type="component" value="Unassembled WGS sequence"/>
</dbReference>
<sequence>MSVAGGEREVESIAAMMQGDQAALAAFKSRHERLLRDICRSVSPDQASAEAALRDLMASPTFASEFAGYRGRGEFSTFATKVLVDGFLFHRLLALIRRDRDQGMIAFEAFFRRRLSRIVAARIEDRELQRDGRQWVLEQVLRNERQQLAIWAEQARAPGFVVTKLILLASDFLRSSDAPSEVRRRDLPEAIAALTPFDRAVFAQFYWYHAASAREIMYGLVSFFPGTTELTVLDARIRVEAALKSNPQPISVDVVSADEPADDGNGPRIQPSIEPTADTDIEDEEAWEIFRAALFRAMIDARLSRRERQYLELYLDGQPSRDIAETMVEPVTAIYKMARNVHAKLRTQLLDAPAAKNLMASVTGNDAFLEPRRSTKGEDEPRASLKGLKP</sequence>
<reference evidence="2" key="1">
    <citation type="submission" date="2022-05" db="EMBL/GenBank/DDBJ databases">
        <authorList>
            <person name="Pankratov T."/>
        </authorList>
    </citation>
    <scope>NUCLEOTIDE SEQUENCE</scope>
    <source>
        <strain evidence="2">BP6-180914</strain>
    </source>
</reference>
<evidence type="ECO:0000313" key="3">
    <source>
        <dbReference type="Proteomes" id="UP001165667"/>
    </source>
</evidence>
<keyword evidence="3" id="KW-1185">Reference proteome</keyword>
<comment type="caution">
    <text evidence="2">The sequence shown here is derived from an EMBL/GenBank/DDBJ whole genome shotgun (WGS) entry which is preliminary data.</text>
</comment>